<gene>
    <name evidence="1" type="ORF">P154DRAFT_428146</name>
</gene>
<feature type="non-terminal residue" evidence="1">
    <location>
        <position position="1"/>
    </location>
</feature>
<protein>
    <submittedName>
        <fullName evidence="1">Uncharacterized protein</fullName>
    </submittedName>
</protein>
<keyword evidence="2" id="KW-1185">Reference proteome</keyword>
<evidence type="ECO:0000313" key="2">
    <source>
        <dbReference type="Proteomes" id="UP000799779"/>
    </source>
</evidence>
<evidence type="ECO:0000313" key="1">
    <source>
        <dbReference type="EMBL" id="KAF2003881.1"/>
    </source>
</evidence>
<proteinExistence type="predicted"/>
<name>A0A6A5WUI5_9PLEO</name>
<dbReference type="Proteomes" id="UP000799779">
    <property type="component" value="Unassembled WGS sequence"/>
</dbReference>
<accession>A0A6A5WUI5</accession>
<sequence length="83" mass="9519">KILDLCIAPSSYTASALKYNPIGKVIRITLPLDKGGYKVYLKSDWSTVLYYDIIIFAKEFSVDKVPNIYLEHNSFSLERPFIN</sequence>
<dbReference type="OrthoDB" id="417125at2759"/>
<organism evidence="1 2">
    <name type="scientific">Amniculicola lignicola CBS 123094</name>
    <dbReference type="NCBI Taxonomy" id="1392246"/>
    <lineage>
        <taxon>Eukaryota</taxon>
        <taxon>Fungi</taxon>
        <taxon>Dikarya</taxon>
        <taxon>Ascomycota</taxon>
        <taxon>Pezizomycotina</taxon>
        <taxon>Dothideomycetes</taxon>
        <taxon>Pleosporomycetidae</taxon>
        <taxon>Pleosporales</taxon>
        <taxon>Amniculicolaceae</taxon>
        <taxon>Amniculicola</taxon>
    </lineage>
</organism>
<dbReference type="AlphaFoldDB" id="A0A6A5WUI5"/>
<reference evidence="1" key="1">
    <citation type="journal article" date="2020" name="Stud. Mycol.">
        <title>101 Dothideomycetes genomes: a test case for predicting lifestyles and emergence of pathogens.</title>
        <authorList>
            <person name="Haridas S."/>
            <person name="Albert R."/>
            <person name="Binder M."/>
            <person name="Bloem J."/>
            <person name="Labutti K."/>
            <person name="Salamov A."/>
            <person name="Andreopoulos B."/>
            <person name="Baker S."/>
            <person name="Barry K."/>
            <person name="Bills G."/>
            <person name="Bluhm B."/>
            <person name="Cannon C."/>
            <person name="Castanera R."/>
            <person name="Culley D."/>
            <person name="Daum C."/>
            <person name="Ezra D."/>
            <person name="Gonzalez J."/>
            <person name="Henrissat B."/>
            <person name="Kuo A."/>
            <person name="Liang C."/>
            <person name="Lipzen A."/>
            <person name="Lutzoni F."/>
            <person name="Magnuson J."/>
            <person name="Mondo S."/>
            <person name="Nolan M."/>
            <person name="Ohm R."/>
            <person name="Pangilinan J."/>
            <person name="Park H.-J."/>
            <person name="Ramirez L."/>
            <person name="Alfaro M."/>
            <person name="Sun H."/>
            <person name="Tritt A."/>
            <person name="Yoshinaga Y."/>
            <person name="Zwiers L.-H."/>
            <person name="Turgeon B."/>
            <person name="Goodwin S."/>
            <person name="Spatafora J."/>
            <person name="Crous P."/>
            <person name="Grigoriev I."/>
        </authorList>
    </citation>
    <scope>NUCLEOTIDE SEQUENCE</scope>
    <source>
        <strain evidence="1">CBS 123094</strain>
    </source>
</reference>
<dbReference type="EMBL" id="ML977570">
    <property type="protein sequence ID" value="KAF2003881.1"/>
    <property type="molecule type" value="Genomic_DNA"/>
</dbReference>